<keyword evidence="2 11" id="KW-0963">Cytoplasm</keyword>
<dbReference type="Pfam" id="PF10509">
    <property type="entry name" value="GalKase_gal_bdg"/>
    <property type="match status" value="1"/>
</dbReference>
<feature type="active site" description="Proton acceptor" evidence="11">
    <location>
        <position position="171"/>
    </location>
</feature>
<dbReference type="UniPathway" id="UPA00214"/>
<dbReference type="SUPFAM" id="SSF55060">
    <property type="entry name" value="GHMP Kinase, C-terminal domain"/>
    <property type="match status" value="1"/>
</dbReference>
<dbReference type="Gene3D" id="3.30.70.890">
    <property type="entry name" value="GHMP kinase, C-terminal domain"/>
    <property type="match status" value="1"/>
</dbReference>
<evidence type="ECO:0000259" key="13">
    <source>
        <dbReference type="Pfam" id="PF00288"/>
    </source>
</evidence>
<keyword evidence="3 11" id="KW-0808">Transferase</keyword>
<comment type="similarity">
    <text evidence="1 11">Belongs to the GHMP kinase family. GalK subfamily.</text>
</comment>
<keyword evidence="10 11" id="KW-0119">Carbohydrate metabolism</keyword>
<dbReference type="InterPro" id="IPR014721">
    <property type="entry name" value="Ribsml_uS5_D2-typ_fold_subgr"/>
</dbReference>
<dbReference type="PROSITE" id="PS00627">
    <property type="entry name" value="GHMP_KINASES_ATP"/>
    <property type="match status" value="1"/>
</dbReference>
<dbReference type="InterPro" id="IPR006204">
    <property type="entry name" value="GHMP_kinase_N_dom"/>
</dbReference>
<dbReference type="KEGG" id="als:DJ013_09075"/>
<keyword evidence="17" id="KW-1185">Reference proteome</keyword>
<dbReference type="PIRSF" id="PIRSF000530">
    <property type="entry name" value="Galactokinase"/>
    <property type="match status" value="1"/>
</dbReference>
<reference evidence="16 17" key="1">
    <citation type="submission" date="2018-05" db="EMBL/GenBank/DDBJ databases">
        <title>Complete genome sequence of Arcticibacterium luteifluviistationis SM1504T, a cytophagaceae bacterium isolated from Arctic surface seawater.</title>
        <authorList>
            <person name="Li Y."/>
            <person name="Qin Q.-L."/>
        </authorList>
    </citation>
    <scope>NUCLEOTIDE SEQUENCE [LARGE SCALE GENOMIC DNA]</scope>
    <source>
        <strain evidence="16 17">SM1504</strain>
    </source>
</reference>
<evidence type="ECO:0000256" key="7">
    <source>
        <dbReference type="ARBA" id="ARBA00022840"/>
    </source>
</evidence>
<dbReference type="Gene3D" id="3.30.230.10">
    <property type="match status" value="1"/>
</dbReference>
<comment type="function">
    <text evidence="11">Catalyzes the transfer of the gamma-phosphate of ATP to D-galactose to form alpha-D-galactose-1-phosphate (Gal-1-P).</text>
</comment>
<evidence type="ECO:0000256" key="9">
    <source>
        <dbReference type="ARBA" id="ARBA00023144"/>
    </source>
</evidence>
<evidence type="ECO:0000256" key="3">
    <source>
        <dbReference type="ARBA" id="ARBA00022679"/>
    </source>
</evidence>
<gene>
    <name evidence="11" type="primary">galK</name>
    <name evidence="16" type="ORF">DJ013_09075</name>
</gene>
<dbReference type="GO" id="GO:0006012">
    <property type="term" value="P:galactose metabolic process"/>
    <property type="evidence" value="ECO:0007669"/>
    <property type="project" value="UniProtKB-UniRule"/>
</dbReference>
<dbReference type="PRINTS" id="PR00473">
    <property type="entry name" value="GALCTOKINASE"/>
</dbReference>
<evidence type="ECO:0000256" key="10">
    <source>
        <dbReference type="ARBA" id="ARBA00023277"/>
    </source>
</evidence>
<evidence type="ECO:0000313" key="17">
    <source>
        <dbReference type="Proteomes" id="UP000249873"/>
    </source>
</evidence>
<feature type="domain" description="GHMP kinase C-terminal" evidence="14">
    <location>
        <begin position="283"/>
        <end position="361"/>
    </location>
</feature>
<dbReference type="InterPro" id="IPR020568">
    <property type="entry name" value="Ribosomal_Su5_D2-typ_SF"/>
</dbReference>
<dbReference type="GO" id="GO:0005524">
    <property type="term" value="F:ATP binding"/>
    <property type="evidence" value="ECO:0007669"/>
    <property type="project" value="UniProtKB-UniRule"/>
</dbReference>
<dbReference type="Proteomes" id="UP000249873">
    <property type="component" value="Chromosome"/>
</dbReference>
<dbReference type="InterPro" id="IPR006203">
    <property type="entry name" value="GHMP_knse_ATP-bd_CS"/>
</dbReference>
<evidence type="ECO:0000313" key="16">
    <source>
        <dbReference type="EMBL" id="AWV98313.1"/>
    </source>
</evidence>
<dbReference type="GO" id="GO:0000287">
    <property type="term" value="F:magnesium ion binding"/>
    <property type="evidence" value="ECO:0007669"/>
    <property type="project" value="UniProtKB-UniRule"/>
</dbReference>
<feature type="domain" description="GHMP kinase N-terminal" evidence="13">
    <location>
        <begin position="90"/>
        <end position="179"/>
    </location>
</feature>
<dbReference type="PROSITE" id="PS00106">
    <property type="entry name" value="GALACTOKINASE"/>
    <property type="match status" value="1"/>
</dbReference>
<dbReference type="OrthoDB" id="250531at2"/>
<dbReference type="InterPro" id="IPR019539">
    <property type="entry name" value="GalKase_N"/>
</dbReference>
<keyword evidence="6 11" id="KW-0418">Kinase</keyword>
<organism evidence="16 17">
    <name type="scientific">Arcticibacterium luteifluviistationis</name>
    <dbReference type="NCBI Taxonomy" id="1784714"/>
    <lineage>
        <taxon>Bacteria</taxon>
        <taxon>Pseudomonadati</taxon>
        <taxon>Bacteroidota</taxon>
        <taxon>Cytophagia</taxon>
        <taxon>Cytophagales</taxon>
        <taxon>Leadbetterellaceae</taxon>
        <taxon>Arcticibacterium</taxon>
    </lineage>
</organism>
<evidence type="ECO:0000256" key="2">
    <source>
        <dbReference type="ARBA" id="ARBA00022490"/>
    </source>
</evidence>
<protein>
    <recommendedName>
        <fullName evidence="11 12">Galactokinase</fullName>
        <ecNumber evidence="11 12">2.7.1.6</ecNumber>
    </recommendedName>
    <alternativeName>
        <fullName evidence="11">Galactose kinase</fullName>
    </alternativeName>
</protein>
<dbReference type="EC" id="2.7.1.6" evidence="11 12"/>
<feature type="binding site" evidence="11">
    <location>
        <begin position="121"/>
        <end position="127"/>
    </location>
    <ligand>
        <name>ATP</name>
        <dbReference type="ChEBI" id="CHEBI:30616"/>
    </ligand>
</feature>
<dbReference type="Pfam" id="PF00288">
    <property type="entry name" value="GHMP_kinases_N"/>
    <property type="match status" value="1"/>
</dbReference>
<proteinExistence type="inferred from homology"/>
<name>A0A2Z4GBK2_9BACT</name>
<feature type="binding site" evidence="11">
    <location>
        <position position="127"/>
    </location>
    <ligand>
        <name>Mg(2+)</name>
        <dbReference type="ChEBI" id="CHEBI:18420"/>
    </ligand>
</feature>
<evidence type="ECO:0000256" key="5">
    <source>
        <dbReference type="ARBA" id="ARBA00022741"/>
    </source>
</evidence>
<evidence type="ECO:0000259" key="15">
    <source>
        <dbReference type="Pfam" id="PF10509"/>
    </source>
</evidence>
<dbReference type="InterPro" id="IPR036554">
    <property type="entry name" value="GHMP_kinase_C_sf"/>
</dbReference>
<dbReference type="RefSeq" id="WP_111371482.1">
    <property type="nucleotide sequence ID" value="NZ_CP029480.1"/>
</dbReference>
<dbReference type="NCBIfam" id="NF003705">
    <property type="entry name" value="PRK05322.1"/>
    <property type="match status" value="1"/>
</dbReference>
<keyword evidence="4 11" id="KW-0479">Metal-binding</keyword>
<evidence type="ECO:0000256" key="6">
    <source>
        <dbReference type="ARBA" id="ARBA00022777"/>
    </source>
</evidence>
<dbReference type="HAMAP" id="MF_00246">
    <property type="entry name" value="Galactokinase"/>
    <property type="match status" value="1"/>
</dbReference>
<dbReference type="NCBIfam" id="TIGR00131">
    <property type="entry name" value="gal_kin"/>
    <property type="match status" value="1"/>
</dbReference>
<dbReference type="InterPro" id="IPR013750">
    <property type="entry name" value="GHMP_kinase_C_dom"/>
</dbReference>
<dbReference type="GO" id="GO:0004335">
    <property type="term" value="F:galactokinase activity"/>
    <property type="evidence" value="ECO:0007669"/>
    <property type="project" value="UniProtKB-UniRule"/>
</dbReference>
<evidence type="ECO:0000259" key="14">
    <source>
        <dbReference type="Pfam" id="PF08544"/>
    </source>
</evidence>
<dbReference type="PANTHER" id="PTHR10457">
    <property type="entry name" value="MEVALONATE KINASE/GALACTOKINASE"/>
    <property type="match status" value="1"/>
</dbReference>
<feature type="binding site" evidence="11">
    <location>
        <begin position="33"/>
        <end position="36"/>
    </location>
    <ligand>
        <name>substrate</name>
    </ligand>
</feature>
<dbReference type="InterPro" id="IPR022963">
    <property type="entry name" value="Galactokinase_bac"/>
</dbReference>
<keyword evidence="8 11" id="KW-0460">Magnesium</keyword>
<dbReference type="FunFam" id="3.30.70.890:FF:000001">
    <property type="entry name" value="Galactokinase"/>
    <property type="match status" value="1"/>
</dbReference>
<dbReference type="AlphaFoldDB" id="A0A2Z4GBK2"/>
<comment type="pathway">
    <text evidence="11">Carbohydrate metabolism; galactose metabolism.</text>
</comment>
<comment type="subcellular location">
    <subcellularLocation>
        <location evidence="11">Cytoplasm</location>
    </subcellularLocation>
</comment>
<sequence length="388" mass="43344">MNEKVVAKTFEERYNSTPSIAVRAPGRINLIGEHTDYNDGFVLPASIDKAIYFCLAKRTDNTIILNSVDLKDEIEISLDDLKKSNKDWANFLIGVIKEIKDTNPELNKGFNLTFGGDVPLGAGLSSSAAIESGLAYALNQLYDLNFSLLDLAKIAQKAEHNFAGVRCGIMDMYASLMGKKGHVIQLDCKNLTHTYLPFEMDDIAVLLFNSGVKHNLAESAYNERREQCEKGLSFFQNQYPEINSFRDLSFETLEKHKADLDAKVYDRCLYVLSEEDRMKKATVALTNKDLEAFGELMYQTHEGLKSDYEVSCDELDFLVDLTKDNDDVLGARMMGGGFGGCTINIVKKNAVSDLIETVKSSYLSKFGIDIEHFQVQITDGCSVIYELA</sequence>
<dbReference type="GO" id="GO:0005829">
    <property type="term" value="C:cytosol"/>
    <property type="evidence" value="ECO:0007669"/>
    <property type="project" value="TreeGrafter"/>
</dbReference>
<feature type="binding site" evidence="11">
    <location>
        <position position="67"/>
    </location>
    <ligand>
        <name>ATP</name>
        <dbReference type="ChEBI" id="CHEBI:30616"/>
    </ligand>
</feature>
<feature type="binding site" evidence="11">
    <location>
        <position position="221"/>
    </location>
    <ligand>
        <name>substrate</name>
    </ligand>
</feature>
<keyword evidence="9 11" id="KW-0299">Galactose metabolism</keyword>
<dbReference type="Pfam" id="PF08544">
    <property type="entry name" value="GHMP_kinases_C"/>
    <property type="match status" value="1"/>
</dbReference>
<dbReference type="PANTHER" id="PTHR10457:SF7">
    <property type="entry name" value="GALACTOKINASE-RELATED"/>
    <property type="match status" value="1"/>
</dbReference>
<feature type="site" description="Transition state stabilizer" evidence="11">
    <location>
        <position position="27"/>
    </location>
</feature>
<evidence type="ECO:0000256" key="11">
    <source>
        <dbReference type="HAMAP-Rule" id="MF_00246"/>
    </source>
</evidence>
<dbReference type="InterPro" id="IPR019741">
    <property type="entry name" value="Galactokinase_CS"/>
</dbReference>
<dbReference type="InterPro" id="IPR006206">
    <property type="entry name" value="Mevalonate/galactokinase"/>
</dbReference>
<feature type="binding site" evidence="11">
    <location>
        <position position="159"/>
    </location>
    <ligand>
        <name>Mg(2+)</name>
        <dbReference type="ChEBI" id="CHEBI:18420"/>
    </ligand>
</feature>
<evidence type="ECO:0000256" key="4">
    <source>
        <dbReference type="ARBA" id="ARBA00022723"/>
    </source>
</evidence>
<dbReference type="EMBL" id="CP029480">
    <property type="protein sequence ID" value="AWV98313.1"/>
    <property type="molecule type" value="Genomic_DNA"/>
</dbReference>
<keyword evidence="5 11" id="KW-0547">Nucleotide-binding</keyword>
<comment type="catalytic activity">
    <reaction evidence="11">
        <text>alpha-D-galactose + ATP = alpha-D-galactose 1-phosphate + ADP + H(+)</text>
        <dbReference type="Rhea" id="RHEA:13553"/>
        <dbReference type="ChEBI" id="CHEBI:15378"/>
        <dbReference type="ChEBI" id="CHEBI:28061"/>
        <dbReference type="ChEBI" id="CHEBI:30616"/>
        <dbReference type="ChEBI" id="CHEBI:58336"/>
        <dbReference type="ChEBI" id="CHEBI:456216"/>
        <dbReference type="EC" id="2.7.1.6"/>
    </reaction>
</comment>
<dbReference type="FunFam" id="3.30.230.10:FF:000017">
    <property type="entry name" value="Galactokinase"/>
    <property type="match status" value="1"/>
</dbReference>
<dbReference type="InterPro" id="IPR000705">
    <property type="entry name" value="Galactokinase"/>
</dbReference>
<keyword evidence="7 11" id="KW-0067">ATP-binding</keyword>
<evidence type="ECO:0000256" key="8">
    <source>
        <dbReference type="ARBA" id="ARBA00022842"/>
    </source>
</evidence>
<evidence type="ECO:0000256" key="12">
    <source>
        <dbReference type="NCBIfam" id="TIGR00131"/>
    </source>
</evidence>
<accession>A0A2Z4GBK2</accession>
<dbReference type="PRINTS" id="PR00959">
    <property type="entry name" value="MEVGALKINASE"/>
</dbReference>
<feature type="domain" description="Galactokinase N-terminal" evidence="15">
    <location>
        <begin position="8"/>
        <end position="56"/>
    </location>
</feature>
<dbReference type="SUPFAM" id="SSF54211">
    <property type="entry name" value="Ribosomal protein S5 domain 2-like"/>
    <property type="match status" value="1"/>
</dbReference>
<evidence type="ECO:0000256" key="1">
    <source>
        <dbReference type="ARBA" id="ARBA00006566"/>
    </source>
</evidence>